<sequence length="269" mass="30798">MGKIKSLLLSVGIMMLFFILFHSSVSAQSTIENQILDELIGYKFKHIVVNTDLSDTRIPIIIGLHWKGSTPNEFSKFLTGFDFPVRLILVQGQYPSYQGYFSFFRIIPNSYYTLPKDEKMELLLTEGEKRSKFIKSIISKYKPGKKPVIIGASQGEDLAYVIGVRCNNLISLSCPLFTTLDNRIIKPQIKPTQKSLARIEIFHGIENNIVPIERVKQYFQLLKDNNYDVNLHVYKDVSHDIPDEMIIGFNKLITKYLCGVLREGIINTI</sequence>
<keyword evidence="3" id="KW-1185">Reference proteome</keyword>
<feature type="domain" description="Phospholipase/carboxylesterase/thioesterase" evidence="1">
    <location>
        <begin position="129"/>
        <end position="251"/>
    </location>
</feature>
<proteinExistence type="predicted"/>
<reference evidence="2" key="1">
    <citation type="submission" date="2022-11" db="EMBL/GenBank/DDBJ databases">
        <title>High-quality draft genome sequence of Galbibacter sp. strain CMA-7.</title>
        <authorList>
            <person name="Wei L."/>
            <person name="Dong C."/>
            <person name="Shao Z."/>
        </authorList>
    </citation>
    <scope>NUCLEOTIDE SEQUENCE</scope>
    <source>
        <strain evidence="2">CMA-7</strain>
    </source>
</reference>
<dbReference type="SUPFAM" id="SSF53474">
    <property type="entry name" value="alpha/beta-Hydrolases"/>
    <property type="match status" value="1"/>
</dbReference>
<dbReference type="InterPro" id="IPR003140">
    <property type="entry name" value="PLipase/COase/thioEstase"/>
</dbReference>
<dbReference type="Proteomes" id="UP001153642">
    <property type="component" value="Unassembled WGS sequence"/>
</dbReference>
<protein>
    <recommendedName>
        <fullName evidence="1">Phospholipase/carboxylesterase/thioesterase domain-containing protein</fullName>
    </recommendedName>
</protein>
<dbReference type="RefSeq" id="WP_277899045.1">
    <property type="nucleotide sequence ID" value="NZ_JAPMUA010000002.1"/>
</dbReference>
<evidence type="ECO:0000313" key="2">
    <source>
        <dbReference type="EMBL" id="MDG3585698.1"/>
    </source>
</evidence>
<accession>A0ABT6FR14</accession>
<gene>
    <name evidence="2" type="ORF">OSR52_07435</name>
</gene>
<comment type="caution">
    <text evidence="2">The sequence shown here is derived from an EMBL/GenBank/DDBJ whole genome shotgun (WGS) entry which is preliminary data.</text>
</comment>
<dbReference type="InterPro" id="IPR029058">
    <property type="entry name" value="AB_hydrolase_fold"/>
</dbReference>
<dbReference type="Pfam" id="PF02230">
    <property type="entry name" value="Abhydrolase_2"/>
    <property type="match status" value="1"/>
</dbReference>
<dbReference type="EMBL" id="JAPMUA010000002">
    <property type="protein sequence ID" value="MDG3585698.1"/>
    <property type="molecule type" value="Genomic_DNA"/>
</dbReference>
<evidence type="ECO:0000313" key="3">
    <source>
        <dbReference type="Proteomes" id="UP001153642"/>
    </source>
</evidence>
<organism evidence="2 3">
    <name type="scientific">Galbibacter pacificus</name>
    <dbReference type="NCBI Taxonomy" id="2996052"/>
    <lineage>
        <taxon>Bacteria</taxon>
        <taxon>Pseudomonadati</taxon>
        <taxon>Bacteroidota</taxon>
        <taxon>Flavobacteriia</taxon>
        <taxon>Flavobacteriales</taxon>
        <taxon>Flavobacteriaceae</taxon>
        <taxon>Galbibacter</taxon>
    </lineage>
</organism>
<evidence type="ECO:0000259" key="1">
    <source>
        <dbReference type="Pfam" id="PF02230"/>
    </source>
</evidence>
<name>A0ABT6FR14_9FLAO</name>
<dbReference type="Gene3D" id="3.40.50.1820">
    <property type="entry name" value="alpha/beta hydrolase"/>
    <property type="match status" value="1"/>
</dbReference>